<keyword evidence="3" id="KW-1185">Reference proteome</keyword>
<comment type="caution">
    <text evidence="2">The sequence shown here is derived from an EMBL/GenBank/DDBJ whole genome shotgun (WGS) entry which is preliminary data.</text>
</comment>
<sequence>KQKNNSDSPDRESNPDLLVTHQRLGQLSYLRHRPRCNYLSIVTYTNAQFEKQKNNSDSPDRESNPDLLVTHQRLGQLSYLRHRP</sequence>
<name>A0A8J2EIV5_COTCN</name>
<dbReference type="AlphaFoldDB" id="A0A8J2EIV5"/>
<feature type="non-terminal residue" evidence="2">
    <location>
        <position position="84"/>
    </location>
</feature>
<evidence type="ECO:0000256" key="1">
    <source>
        <dbReference type="SAM" id="MobiDB-lite"/>
    </source>
</evidence>
<feature type="region of interest" description="Disordered" evidence="1">
    <location>
        <begin position="50"/>
        <end position="84"/>
    </location>
</feature>
<proteinExistence type="predicted"/>
<evidence type="ECO:0000313" key="2">
    <source>
        <dbReference type="EMBL" id="CAG5074154.1"/>
    </source>
</evidence>
<gene>
    <name evidence="2" type="ORF">HICCMSTLAB_LOCUS926</name>
</gene>
<reference evidence="2" key="1">
    <citation type="submission" date="2021-04" db="EMBL/GenBank/DDBJ databases">
        <authorList>
            <person name="Chebbi M.A.C M."/>
        </authorList>
    </citation>
    <scope>NUCLEOTIDE SEQUENCE</scope>
</reference>
<accession>A0A8J2EIV5</accession>
<feature type="non-terminal residue" evidence="2">
    <location>
        <position position="1"/>
    </location>
</feature>
<dbReference type="Proteomes" id="UP000786811">
    <property type="component" value="Unassembled WGS sequence"/>
</dbReference>
<evidence type="ECO:0000313" key="3">
    <source>
        <dbReference type="Proteomes" id="UP000786811"/>
    </source>
</evidence>
<dbReference type="EMBL" id="CAJNRD030001114">
    <property type="protein sequence ID" value="CAG5074154.1"/>
    <property type="molecule type" value="Genomic_DNA"/>
</dbReference>
<organism evidence="2 3">
    <name type="scientific">Cotesia congregata</name>
    <name type="common">Parasitoid wasp</name>
    <name type="synonym">Apanteles congregatus</name>
    <dbReference type="NCBI Taxonomy" id="51543"/>
    <lineage>
        <taxon>Eukaryota</taxon>
        <taxon>Metazoa</taxon>
        <taxon>Ecdysozoa</taxon>
        <taxon>Arthropoda</taxon>
        <taxon>Hexapoda</taxon>
        <taxon>Insecta</taxon>
        <taxon>Pterygota</taxon>
        <taxon>Neoptera</taxon>
        <taxon>Endopterygota</taxon>
        <taxon>Hymenoptera</taxon>
        <taxon>Apocrita</taxon>
        <taxon>Ichneumonoidea</taxon>
        <taxon>Braconidae</taxon>
        <taxon>Microgastrinae</taxon>
        <taxon>Cotesia</taxon>
    </lineage>
</organism>
<feature type="compositionally biased region" description="Basic and acidic residues" evidence="1">
    <location>
        <begin position="50"/>
        <end position="64"/>
    </location>
</feature>
<protein>
    <submittedName>
        <fullName evidence="2">Uncharacterized protein</fullName>
    </submittedName>
</protein>